<dbReference type="OrthoDB" id="3383851at2"/>
<keyword evidence="2" id="KW-0808">Transferase</keyword>
<dbReference type="Gene3D" id="3.40.50.300">
    <property type="entry name" value="P-loop containing nucleotide triphosphate hydrolases"/>
    <property type="match status" value="1"/>
</dbReference>
<feature type="domain" description="Thymidylate kinase-like" evidence="1">
    <location>
        <begin position="3"/>
        <end position="192"/>
    </location>
</feature>
<proteinExistence type="predicted"/>
<evidence type="ECO:0000259" key="1">
    <source>
        <dbReference type="Pfam" id="PF02223"/>
    </source>
</evidence>
<accession>A0A229RV08</accession>
<sequence>MSVEGVNGIGKTTAARAIARRVGARCLLLDELTDHSDGGGFARNVIAALSARHDPFLRTGHPAAETLALLALQLRKTERLTATGTAGAEIVLEDRGVDSVAAYQAAILAQQHPGVSLIELAQHLLGSTRPWRRHPDVTILLTGDTAVCARRFADRIGRPLTAGDLALLTQIDAVYRRMADDEPARYTVLDTTGWGPHEVTDAVGEVVVSVLDRRSAGVS</sequence>
<dbReference type="EMBL" id="NMQT01000102">
    <property type="protein sequence ID" value="OXM50365.1"/>
    <property type="molecule type" value="Genomic_DNA"/>
</dbReference>
<dbReference type="InterPro" id="IPR027417">
    <property type="entry name" value="P-loop_NTPase"/>
</dbReference>
<comment type="caution">
    <text evidence="2">The sequence shown here is derived from an EMBL/GenBank/DDBJ whole genome shotgun (WGS) entry which is preliminary data.</text>
</comment>
<evidence type="ECO:0000313" key="2">
    <source>
        <dbReference type="EMBL" id="OXM50365.1"/>
    </source>
</evidence>
<dbReference type="Proteomes" id="UP000215223">
    <property type="component" value="Unassembled WGS sequence"/>
</dbReference>
<reference evidence="2 3" key="1">
    <citation type="submission" date="2017-07" db="EMBL/GenBank/DDBJ databases">
        <title>Amycolatopsis thailandensis Genome sequencing and assembly.</title>
        <authorList>
            <person name="Kaur N."/>
            <person name="Mayilraj S."/>
        </authorList>
    </citation>
    <scope>NUCLEOTIDE SEQUENCE [LARGE SCALE GENOMIC DNA]</scope>
    <source>
        <strain evidence="2 3">JCM 16380</strain>
    </source>
</reference>
<protein>
    <submittedName>
        <fullName evidence="2">Thymidylate kinase</fullName>
    </submittedName>
</protein>
<dbReference type="SUPFAM" id="SSF52540">
    <property type="entry name" value="P-loop containing nucleoside triphosphate hydrolases"/>
    <property type="match status" value="1"/>
</dbReference>
<evidence type="ECO:0000313" key="3">
    <source>
        <dbReference type="Proteomes" id="UP000215223"/>
    </source>
</evidence>
<dbReference type="Pfam" id="PF02223">
    <property type="entry name" value="Thymidylate_kin"/>
    <property type="match status" value="1"/>
</dbReference>
<gene>
    <name evidence="2" type="ORF">CFP71_27980</name>
</gene>
<keyword evidence="2" id="KW-0418">Kinase</keyword>
<keyword evidence="3" id="KW-1185">Reference proteome</keyword>
<name>A0A229RV08_9PSEU</name>
<organism evidence="2 3">
    <name type="scientific">Amycolatopsis thailandensis</name>
    <dbReference type="NCBI Taxonomy" id="589330"/>
    <lineage>
        <taxon>Bacteria</taxon>
        <taxon>Bacillati</taxon>
        <taxon>Actinomycetota</taxon>
        <taxon>Actinomycetes</taxon>
        <taxon>Pseudonocardiales</taxon>
        <taxon>Pseudonocardiaceae</taxon>
        <taxon>Amycolatopsis</taxon>
    </lineage>
</organism>
<dbReference type="InterPro" id="IPR039430">
    <property type="entry name" value="Thymidylate_kin-like_dom"/>
</dbReference>
<dbReference type="GO" id="GO:0016301">
    <property type="term" value="F:kinase activity"/>
    <property type="evidence" value="ECO:0007669"/>
    <property type="project" value="UniProtKB-KW"/>
</dbReference>
<dbReference type="AlphaFoldDB" id="A0A229RV08"/>